<gene>
    <name evidence="1" type="ORF">VTL71DRAFT_2836</name>
</gene>
<reference evidence="1 2" key="1">
    <citation type="journal article" date="2024" name="Commun. Biol.">
        <title>Comparative genomic analysis of thermophilic fungi reveals convergent evolutionary adaptations and gene losses.</title>
        <authorList>
            <person name="Steindorff A.S."/>
            <person name="Aguilar-Pontes M.V."/>
            <person name="Robinson A.J."/>
            <person name="Andreopoulos B."/>
            <person name="LaButti K."/>
            <person name="Kuo A."/>
            <person name="Mondo S."/>
            <person name="Riley R."/>
            <person name="Otillar R."/>
            <person name="Haridas S."/>
            <person name="Lipzen A."/>
            <person name="Grimwood J."/>
            <person name="Schmutz J."/>
            <person name="Clum A."/>
            <person name="Reid I.D."/>
            <person name="Moisan M.C."/>
            <person name="Butler G."/>
            <person name="Nguyen T.T.M."/>
            <person name="Dewar K."/>
            <person name="Conant G."/>
            <person name="Drula E."/>
            <person name="Henrissat B."/>
            <person name="Hansel C."/>
            <person name="Singer S."/>
            <person name="Hutchinson M.I."/>
            <person name="de Vries R.P."/>
            <person name="Natvig D.O."/>
            <person name="Powell A.J."/>
            <person name="Tsang A."/>
            <person name="Grigoriev I.V."/>
        </authorList>
    </citation>
    <scope>NUCLEOTIDE SEQUENCE [LARGE SCALE GENOMIC DNA]</scope>
    <source>
        <strain evidence="1 2">CBS 494.80</strain>
    </source>
</reference>
<organism evidence="1 2">
    <name type="scientific">Oculimacula yallundae</name>
    <dbReference type="NCBI Taxonomy" id="86028"/>
    <lineage>
        <taxon>Eukaryota</taxon>
        <taxon>Fungi</taxon>
        <taxon>Dikarya</taxon>
        <taxon>Ascomycota</taxon>
        <taxon>Pezizomycotina</taxon>
        <taxon>Leotiomycetes</taxon>
        <taxon>Helotiales</taxon>
        <taxon>Ploettnerulaceae</taxon>
        <taxon>Oculimacula</taxon>
    </lineage>
</organism>
<dbReference type="Proteomes" id="UP001595075">
    <property type="component" value="Unassembled WGS sequence"/>
</dbReference>
<proteinExistence type="predicted"/>
<evidence type="ECO:0000313" key="2">
    <source>
        <dbReference type="Proteomes" id="UP001595075"/>
    </source>
</evidence>
<evidence type="ECO:0000313" key="1">
    <source>
        <dbReference type="EMBL" id="KAL2066764.1"/>
    </source>
</evidence>
<comment type="caution">
    <text evidence="1">The sequence shown here is derived from an EMBL/GenBank/DDBJ whole genome shotgun (WGS) entry which is preliminary data.</text>
</comment>
<name>A0ABR4CA61_9HELO</name>
<protein>
    <submittedName>
        <fullName evidence="1">Uncharacterized protein</fullName>
    </submittedName>
</protein>
<keyword evidence="2" id="KW-1185">Reference proteome</keyword>
<accession>A0ABR4CA61</accession>
<sequence length="112" mass="12625">MMRNPRFAPCLVCCCIARIIHINYNNLSVSVALDQTRKLGSHESTSDMPNKCQLPIFGRAADGYGAYVLAYLDDDNIIFFRTIVVFTQDWPGLGKPDLNEINYICYQNLDGS</sequence>
<dbReference type="EMBL" id="JAZHXI010000011">
    <property type="protein sequence ID" value="KAL2066764.1"/>
    <property type="molecule type" value="Genomic_DNA"/>
</dbReference>